<dbReference type="SUPFAM" id="SSF53474">
    <property type="entry name" value="alpha/beta-Hydrolases"/>
    <property type="match status" value="1"/>
</dbReference>
<dbReference type="PANTHER" id="PTHR43798:SF5">
    <property type="entry name" value="MONOACYLGLYCEROL LIPASE ABHD6"/>
    <property type="match status" value="1"/>
</dbReference>
<evidence type="ECO:0000313" key="2">
    <source>
        <dbReference type="EMBL" id="ESK91413.1"/>
    </source>
</evidence>
<comment type="caution">
    <text evidence="2">The sequence shown here is derived from an EMBL/GenBank/DDBJ whole genome shotgun (WGS) entry which is preliminary data.</text>
</comment>
<sequence length="297" mass="33103">MAASFSTFRLQNDVHIAYEVRGSAHLGQQVPIVLVPGMVALRNDWDRLSNVLARSRPVLLYDHRGMGDSYASESAVQDITIEVLARDLLSLLGHLGWKNVALCGWSMGGVIVQQMLTLPFHQTMPTALPFRPTHVFLVATRSVVLTSGLPYKAQSKPRTPEERKMLAIKMLEATFDPEWLKANPARFETLVKRSAIGIKTATSVKLIDTSLQLQTFNFADLLGKLPSSLKTLVIHGELDQVIPFSAAQTILGRMPSAQFLGAGTKHGELPTLSFGHHWYEYFDAEVWRDVFEVFMCQ</sequence>
<dbReference type="HOGENOM" id="CLU_020336_25_0_1"/>
<accession>V2WX25</accession>
<keyword evidence="2" id="KW-0378">Hydrolase</keyword>
<evidence type="ECO:0000313" key="3">
    <source>
        <dbReference type="Proteomes" id="UP000017559"/>
    </source>
</evidence>
<evidence type="ECO:0000259" key="1">
    <source>
        <dbReference type="Pfam" id="PF12697"/>
    </source>
</evidence>
<dbReference type="PRINTS" id="PR00111">
    <property type="entry name" value="ABHYDROLASE"/>
</dbReference>
<dbReference type="KEGG" id="mrr:Moror_2711"/>
<dbReference type="Proteomes" id="UP000017559">
    <property type="component" value="Unassembled WGS sequence"/>
</dbReference>
<organism evidence="2 3">
    <name type="scientific">Moniliophthora roreri (strain MCA 2997)</name>
    <name type="common">Cocoa frosty pod rot fungus</name>
    <name type="synonym">Crinipellis roreri</name>
    <dbReference type="NCBI Taxonomy" id="1381753"/>
    <lineage>
        <taxon>Eukaryota</taxon>
        <taxon>Fungi</taxon>
        <taxon>Dikarya</taxon>
        <taxon>Basidiomycota</taxon>
        <taxon>Agaricomycotina</taxon>
        <taxon>Agaricomycetes</taxon>
        <taxon>Agaricomycetidae</taxon>
        <taxon>Agaricales</taxon>
        <taxon>Marasmiineae</taxon>
        <taxon>Marasmiaceae</taxon>
        <taxon>Moniliophthora</taxon>
    </lineage>
</organism>
<gene>
    <name evidence="2" type="ORF">Moror_2711</name>
</gene>
<dbReference type="OrthoDB" id="8119704at2759"/>
<reference evidence="2 3" key="1">
    <citation type="journal article" date="2014" name="BMC Genomics">
        <title>Genome and secretome analysis of the hemibiotrophic fungal pathogen, Moniliophthora roreri, which causes frosty pod rot disease of cacao: mechanisms of the biotrophic and necrotrophic phases.</title>
        <authorList>
            <person name="Meinhardt L.W."/>
            <person name="Costa G.G.L."/>
            <person name="Thomazella D.P.T."/>
            <person name="Teixeira P.J.P.L."/>
            <person name="Carazzolle M.F."/>
            <person name="Schuster S.C."/>
            <person name="Carlson J.E."/>
            <person name="Guiltinan M.J."/>
            <person name="Mieczkowski P."/>
            <person name="Farmer A."/>
            <person name="Ramaraj T."/>
            <person name="Crozier J."/>
            <person name="Davis R.E."/>
            <person name="Shao J."/>
            <person name="Melnick R.L."/>
            <person name="Pereira G.A.G."/>
            <person name="Bailey B.A."/>
        </authorList>
    </citation>
    <scope>NUCLEOTIDE SEQUENCE [LARGE SCALE GENOMIC DNA]</scope>
    <source>
        <strain evidence="2 3">MCA 2997</strain>
    </source>
</reference>
<dbReference type="GO" id="GO:0046464">
    <property type="term" value="P:acylglycerol catabolic process"/>
    <property type="evidence" value="ECO:0007669"/>
    <property type="project" value="TreeGrafter"/>
</dbReference>
<name>V2WX25_MONRO</name>
<dbReference type="AlphaFoldDB" id="V2WX25"/>
<dbReference type="Gene3D" id="3.40.50.1820">
    <property type="entry name" value="alpha/beta hydrolase"/>
    <property type="match status" value="1"/>
</dbReference>
<protein>
    <submittedName>
        <fullName evidence="2">Alpha beta hydrolase fold protein</fullName>
    </submittedName>
</protein>
<dbReference type="PANTHER" id="PTHR43798">
    <property type="entry name" value="MONOACYLGLYCEROL LIPASE"/>
    <property type="match status" value="1"/>
</dbReference>
<dbReference type="GO" id="GO:0047372">
    <property type="term" value="F:monoacylglycerol lipase activity"/>
    <property type="evidence" value="ECO:0007669"/>
    <property type="project" value="TreeGrafter"/>
</dbReference>
<dbReference type="Pfam" id="PF12697">
    <property type="entry name" value="Abhydrolase_6"/>
    <property type="match status" value="1"/>
</dbReference>
<dbReference type="InterPro" id="IPR000073">
    <property type="entry name" value="AB_hydrolase_1"/>
</dbReference>
<proteinExistence type="predicted"/>
<keyword evidence="3" id="KW-1185">Reference proteome</keyword>
<feature type="domain" description="AB hydrolase-1" evidence="1">
    <location>
        <begin position="32"/>
        <end position="263"/>
    </location>
</feature>
<dbReference type="GO" id="GO:0016020">
    <property type="term" value="C:membrane"/>
    <property type="evidence" value="ECO:0007669"/>
    <property type="project" value="TreeGrafter"/>
</dbReference>
<dbReference type="InterPro" id="IPR029058">
    <property type="entry name" value="AB_hydrolase_fold"/>
</dbReference>
<dbReference type="InterPro" id="IPR050266">
    <property type="entry name" value="AB_hydrolase_sf"/>
</dbReference>
<dbReference type="EMBL" id="AWSO01000349">
    <property type="protein sequence ID" value="ESK91413.1"/>
    <property type="molecule type" value="Genomic_DNA"/>
</dbReference>